<feature type="non-terminal residue" evidence="1">
    <location>
        <position position="1"/>
    </location>
</feature>
<proteinExistence type="predicted"/>
<gene>
    <name evidence="1" type="primary">Nfu_g_1_013096</name>
</gene>
<reference evidence="1" key="2">
    <citation type="submission" date="2016-06" db="EMBL/GenBank/DDBJ databases">
        <title>The genome of a short-lived fish provides insights into sex chromosome evolution and the genetic control of aging.</title>
        <authorList>
            <person name="Reichwald K."/>
            <person name="Felder M."/>
            <person name="Petzold A."/>
            <person name="Koch P."/>
            <person name="Groth M."/>
            <person name="Platzer M."/>
        </authorList>
    </citation>
    <scope>NUCLEOTIDE SEQUENCE</scope>
    <source>
        <tissue evidence="1">Brain</tissue>
    </source>
</reference>
<dbReference type="EMBL" id="HAEG01000092">
    <property type="protein sequence ID" value="SBR63296.1"/>
    <property type="molecule type" value="Transcribed_RNA"/>
</dbReference>
<reference evidence="1" key="1">
    <citation type="submission" date="2016-05" db="EMBL/GenBank/DDBJ databases">
        <authorList>
            <person name="Lavstsen T."/>
            <person name="Jespersen J.S."/>
        </authorList>
    </citation>
    <scope>NUCLEOTIDE SEQUENCE</scope>
    <source>
        <tissue evidence="1">Brain</tissue>
    </source>
</reference>
<dbReference type="EMBL" id="HAEF01002929">
    <property type="protein sequence ID" value="SBR40311.1"/>
    <property type="molecule type" value="Transcribed_RNA"/>
</dbReference>
<sequence>TVLLEEAQVLQDVQQDSAYLLLVKSGECDLLGHQHQSQGPKNTQRLVLFWGLLWNQWRRILHKMEIVMGNPEHLLHNTYATTEHLRSEAFSDLL</sequence>
<protein>
    <submittedName>
        <fullName evidence="1">Uncharacterized protein</fullName>
    </submittedName>
</protein>
<organism evidence="1">
    <name type="scientific">Nothobranchius pienaari</name>
    <dbReference type="NCBI Taxonomy" id="704102"/>
    <lineage>
        <taxon>Eukaryota</taxon>
        <taxon>Metazoa</taxon>
        <taxon>Chordata</taxon>
        <taxon>Craniata</taxon>
        <taxon>Vertebrata</taxon>
        <taxon>Euteleostomi</taxon>
        <taxon>Actinopterygii</taxon>
        <taxon>Neopterygii</taxon>
        <taxon>Teleostei</taxon>
        <taxon>Neoteleostei</taxon>
        <taxon>Acanthomorphata</taxon>
        <taxon>Ovalentaria</taxon>
        <taxon>Atherinomorphae</taxon>
        <taxon>Cyprinodontiformes</taxon>
        <taxon>Nothobranchiidae</taxon>
        <taxon>Nothobranchius</taxon>
    </lineage>
</organism>
<evidence type="ECO:0000313" key="1">
    <source>
        <dbReference type="EMBL" id="SBR40311.1"/>
    </source>
</evidence>
<name>A0A1A8L7F1_9TELE</name>
<dbReference type="AlphaFoldDB" id="A0A1A8L7F1"/>
<accession>A0A1A8L7F1</accession>
<feature type="non-terminal residue" evidence="1">
    <location>
        <position position="94"/>
    </location>
</feature>